<protein>
    <submittedName>
        <fullName evidence="1">Glutamine amidotransferase</fullName>
    </submittedName>
</protein>
<dbReference type="InterPro" id="IPR011697">
    <property type="entry name" value="Peptidase_C26"/>
</dbReference>
<organism evidence="1 2">
    <name type="scientific">Acidocella aquatica</name>
    <dbReference type="NCBI Taxonomy" id="1922313"/>
    <lineage>
        <taxon>Bacteria</taxon>
        <taxon>Pseudomonadati</taxon>
        <taxon>Pseudomonadota</taxon>
        <taxon>Alphaproteobacteria</taxon>
        <taxon>Acetobacterales</taxon>
        <taxon>Acidocellaceae</taxon>
        <taxon>Acidocella</taxon>
    </lineage>
</organism>
<dbReference type="SUPFAM" id="SSF52317">
    <property type="entry name" value="Class I glutamine amidotransferase-like"/>
    <property type="match status" value="1"/>
</dbReference>
<dbReference type="Proteomes" id="UP001156641">
    <property type="component" value="Unassembled WGS sequence"/>
</dbReference>
<dbReference type="Pfam" id="PF07722">
    <property type="entry name" value="Peptidase_C26"/>
    <property type="match status" value="1"/>
</dbReference>
<dbReference type="Gene3D" id="3.40.50.880">
    <property type="match status" value="1"/>
</dbReference>
<proteinExistence type="predicted"/>
<sequence>MKTTRRPVVGVITDMRDLGGMAYQLIGDKYVQAVSQFADCLPIALLSEQGRGGADDLLALCDGFLFTGSPSNIRPWRYGDAAAGDGPFDDERDALSLMLIPAILRARVPALFICRGLQELNVAQGGTLQTKIPAQDPAVAHHAPEDASYEDRYAPLHQVSLIEASPLADVFGAPSFAVNSLHYQALAKIGDGLTVHGYAEDGIPEIAAADGHPFAIGVQWHPEYRPELSAPNRALFEHFGQAVRARRDA</sequence>
<dbReference type="InterPro" id="IPR029062">
    <property type="entry name" value="Class_I_gatase-like"/>
</dbReference>
<keyword evidence="1" id="KW-0315">Glutamine amidotransferase</keyword>
<gene>
    <name evidence="1" type="ORF">GCM10010909_17490</name>
</gene>
<comment type="caution">
    <text evidence="1">The sequence shown here is derived from an EMBL/GenBank/DDBJ whole genome shotgun (WGS) entry which is preliminary data.</text>
</comment>
<accession>A0ABQ6AA09</accession>
<keyword evidence="2" id="KW-1185">Reference proteome</keyword>
<dbReference type="EMBL" id="BSOS01000049">
    <property type="protein sequence ID" value="GLR67068.1"/>
    <property type="molecule type" value="Genomic_DNA"/>
</dbReference>
<reference evidence="2" key="1">
    <citation type="journal article" date="2019" name="Int. J. Syst. Evol. Microbiol.">
        <title>The Global Catalogue of Microorganisms (GCM) 10K type strain sequencing project: providing services to taxonomists for standard genome sequencing and annotation.</title>
        <authorList>
            <consortium name="The Broad Institute Genomics Platform"/>
            <consortium name="The Broad Institute Genome Sequencing Center for Infectious Disease"/>
            <person name="Wu L."/>
            <person name="Ma J."/>
        </authorList>
    </citation>
    <scope>NUCLEOTIDE SEQUENCE [LARGE SCALE GENOMIC DNA]</scope>
    <source>
        <strain evidence="2">NBRC 112502</strain>
    </source>
</reference>
<dbReference type="PANTHER" id="PTHR43235:SF1">
    <property type="entry name" value="GLUTAMINE AMIDOTRANSFERASE PB2B2.05-RELATED"/>
    <property type="match status" value="1"/>
</dbReference>
<evidence type="ECO:0000313" key="2">
    <source>
        <dbReference type="Proteomes" id="UP001156641"/>
    </source>
</evidence>
<dbReference type="PROSITE" id="PS51273">
    <property type="entry name" value="GATASE_TYPE_1"/>
    <property type="match status" value="1"/>
</dbReference>
<name>A0ABQ6AA09_9PROT</name>
<evidence type="ECO:0000313" key="1">
    <source>
        <dbReference type="EMBL" id="GLR67068.1"/>
    </source>
</evidence>
<dbReference type="RefSeq" id="WP_284257781.1">
    <property type="nucleotide sequence ID" value="NZ_BSOS01000049.1"/>
</dbReference>
<dbReference type="InterPro" id="IPR044668">
    <property type="entry name" value="PuuD-like"/>
</dbReference>
<dbReference type="PANTHER" id="PTHR43235">
    <property type="entry name" value="GLUTAMINE AMIDOTRANSFERASE PB2B2.05-RELATED"/>
    <property type="match status" value="1"/>
</dbReference>